<organism evidence="9 10">
    <name type="scientific">Saxibacter everestensis</name>
    <dbReference type="NCBI Taxonomy" id="2909229"/>
    <lineage>
        <taxon>Bacteria</taxon>
        <taxon>Bacillati</taxon>
        <taxon>Actinomycetota</taxon>
        <taxon>Actinomycetes</taxon>
        <taxon>Micrococcales</taxon>
        <taxon>Brevibacteriaceae</taxon>
        <taxon>Saxibacter</taxon>
    </lineage>
</organism>
<keyword evidence="5 7" id="KW-1133">Transmembrane helix</keyword>
<keyword evidence="10" id="KW-1185">Reference proteome</keyword>
<feature type="transmembrane region" description="Helical" evidence="7">
    <location>
        <begin position="171"/>
        <end position="195"/>
    </location>
</feature>
<evidence type="ECO:0000313" key="9">
    <source>
        <dbReference type="EMBL" id="WGW10921.1"/>
    </source>
</evidence>
<evidence type="ECO:0000256" key="5">
    <source>
        <dbReference type="ARBA" id="ARBA00022989"/>
    </source>
</evidence>
<dbReference type="EMBL" id="CP090958">
    <property type="protein sequence ID" value="WGW10921.1"/>
    <property type="molecule type" value="Genomic_DNA"/>
</dbReference>
<keyword evidence="6 7" id="KW-0472">Membrane</keyword>
<feature type="transmembrane region" description="Helical" evidence="7">
    <location>
        <begin position="15"/>
        <end position="35"/>
    </location>
</feature>
<gene>
    <name evidence="9" type="ORF">LWF01_12460</name>
</gene>
<feature type="domain" description="VTT" evidence="8">
    <location>
        <begin position="34"/>
        <end position="159"/>
    </location>
</feature>
<dbReference type="PANTHER" id="PTHR30353:SF0">
    <property type="entry name" value="TRANSMEMBRANE PROTEIN"/>
    <property type="match status" value="1"/>
</dbReference>
<dbReference type="RefSeq" id="WP_349637703.1">
    <property type="nucleotide sequence ID" value="NZ_CP090958.1"/>
</dbReference>
<feature type="transmembrane region" description="Helical" evidence="7">
    <location>
        <begin position="139"/>
        <end position="165"/>
    </location>
</feature>
<keyword evidence="3 7" id="KW-1003">Cell membrane</keyword>
<dbReference type="Pfam" id="PF09335">
    <property type="entry name" value="VTT_dom"/>
    <property type="match status" value="1"/>
</dbReference>
<dbReference type="InterPro" id="IPR032816">
    <property type="entry name" value="VTT_dom"/>
</dbReference>
<evidence type="ECO:0000256" key="7">
    <source>
        <dbReference type="RuleBase" id="RU367016"/>
    </source>
</evidence>
<evidence type="ECO:0000259" key="8">
    <source>
        <dbReference type="Pfam" id="PF09335"/>
    </source>
</evidence>
<evidence type="ECO:0000256" key="2">
    <source>
        <dbReference type="ARBA" id="ARBA00010792"/>
    </source>
</evidence>
<comment type="similarity">
    <text evidence="2 7">Belongs to the DedA family.</text>
</comment>
<evidence type="ECO:0000256" key="3">
    <source>
        <dbReference type="ARBA" id="ARBA00022475"/>
    </source>
</evidence>
<accession>A0ABY8QRA4</accession>
<evidence type="ECO:0000256" key="6">
    <source>
        <dbReference type="ARBA" id="ARBA00023136"/>
    </source>
</evidence>
<evidence type="ECO:0000256" key="4">
    <source>
        <dbReference type="ARBA" id="ARBA00022692"/>
    </source>
</evidence>
<feature type="transmembrane region" description="Helical" evidence="7">
    <location>
        <begin position="55"/>
        <end position="77"/>
    </location>
</feature>
<dbReference type="PANTHER" id="PTHR30353">
    <property type="entry name" value="INNER MEMBRANE PROTEIN DEDA-RELATED"/>
    <property type="match status" value="1"/>
</dbReference>
<protein>
    <submittedName>
        <fullName evidence="9">VTT domain-containing protein</fullName>
    </submittedName>
</protein>
<dbReference type="Proteomes" id="UP001209083">
    <property type="component" value="Chromosome"/>
</dbReference>
<sequence>MQALTDVVLNAADSLWVYPLSLLFVTVSALIPPVPSTSLFVGLGALSAAADVPSAWLLAVTMAAGSLLGDVISFYLASRYDPSAWRLLRGRRRQEALDKAKEQLAERAPTYIISSRFIPLGRLTVNVTAAMSDMRRERFLFYSAVAAVFWATYSVGIGSLAGVWFKRYPAFGVLIAVAISIVLGYGIGKAVSWYLDRHQARQAERRSAA</sequence>
<name>A0ABY8QRA4_9MICO</name>
<comment type="subcellular location">
    <subcellularLocation>
        <location evidence="1 7">Cell membrane</location>
        <topology evidence="1 7">Multi-pass membrane protein</topology>
    </subcellularLocation>
</comment>
<evidence type="ECO:0000313" key="10">
    <source>
        <dbReference type="Proteomes" id="UP001209083"/>
    </source>
</evidence>
<keyword evidence="4 7" id="KW-0812">Transmembrane</keyword>
<proteinExistence type="inferred from homology"/>
<dbReference type="InterPro" id="IPR032818">
    <property type="entry name" value="DedA-like"/>
</dbReference>
<reference evidence="9 10" key="1">
    <citation type="submission" date="2023-05" db="EMBL/GenBank/DDBJ databases">
        <title>Lithophilousrod everest ZFBP1038 complete genpme.</title>
        <authorList>
            <person name="Tian M."/>
        </authorList>
    </citation>
    <scope>NUCLEOTIDE SEQUENCE [LARGE SCALE GENOMIC DNA]</scope>
    <source>
        <strain evidence="9 10">ZFBP1038</strain>
    </source>
</reference>
<evidence type="ECO:0000256" key="1">
    <source>
        <dbReference type="ARBA" id="ARBA00004651"/>
    </source>
</evidence>